<proteinExistence type="predicted"/>
<dbReference type="PROSITE" id="PS00626">
    <property type="entry name" value="RCC1_2"/>
    <property type="match status" value="1"/>
</dbReference>
<dbReference type="GO" id="GO:0030246">
    <property type="term" value="F:carbohydrate binding"/>
    <property type="evidence" value="ECO:0007669"/>
    <property type="project" value="InterPro"/>
</dbReference>
<feature type="compositionally biased region" description="Basic and acidic residues" evidence="2">
    <location>
        <begin position="100"/>
        <end position="113"/>
    </location>
</feature>
<dbReference type="Gene3D" id="2.130.10.30">
    <property type="entry name" value="Regulator of chromosome condensation 1/beta-lactamase-inhibitor protein II"/>
    <property type="match status" value="4"/>
</dbReference>
<dbReference type="PRINTS" id="PR00633">
    <property type="entry name" value="RCCNDNSATION"/>
</dbReference>
<dbReference type="PANTHER" id="PTHR22870">
    <property type="entry name" value="REGULATOR OF CHROMOSOME CONDENSATION"/>
    <property type="match status" value="1"/>
</dbReference>
<dbReference type="Pfam" id="PF25390">
    <property type="entry name" value="WD40_RLD"/>
    <property type="match status" value="1"/>
</dbReference>
<dbReference type="InterPro" id="IPR000408">
    <property type="entry name" value="Reg_chr_condens"/>
</dbReference>
<evidence type="ECO:0000256" key="1">
    <source>
        <dbReference type="ARBA" id="ARBA00022737"/>
    </source>
</evidence>
<protein>
    <recommendedName>
        <fullName evidence="3">RCC1-like domain-containing protein</fullName>
    </recommendedName>
</protein>
<keyword evidence="5" id="KW-1185">Reference proteome</keyword>
<dbReference type="SUPFAM" id="SSF49384">
    <property type="entry name" value="Carbohydrate-binding domain"/>
    <property type="match status" value="1"/>
</dbReference>
<dbReference type="InterPro" id="IPR058923">
    <property type="entry name" value="RCC1-like_dom"/>
</dbReference>
<feature type="domain" description="RCC1-like" evidence="3">
    <location>
        <begin position="536"/>
        <end position="817"/>
    </location>
</feature>
<organism evidence="4 5">
    <name type="scientific">Monoglobus pectinilyticus</name>
    <dbReference type="NCBI Taxonomy" id="1981510"/>
    <lineage>
        <taxon>Bacteria</taxon>
        <taxon>Bacillati</taxon>
        <taxon>Bacillota</taxon>
        <taxon>Clostridia</taxon>
        <taxon>Monoglobales</taxon>
        <taxon>Monoglobaceae</taxon>
        <taxon>Monoglobus</taxon>
    </lineage>
</organism>
<dbReference type="InterPro" id="IPR051210">
    <property type="entry name" value="Ub_ligase/GEF_domain"/>
</dbReference>
<feature type="region of interest" description="Disordered" evidence="2">
    <location>
        <begin position="39"/>
        <end position="114"/>
    </location>
</feature>
<evidence type="ECO:0000313" key="5">
    <source>
        <dbReference type="Proteomes" id="UP000235589"/>
    </source>
</evidence>
<dbReference type="GeneID" id="98062689"/>
<gene>
    <name evidence="4" type="ORF">B9O19_01288</name>
</gene>
<dbReference type="Pfam" id="PF00415">
    <property type="entry name" value="RCC1"/>
    <property type="match status" value="5"/>
</dbReference>
<dbReference type="PANTHER" id="PTHR22870:SF408">
    <property type="entry name" value="OS09G0560450 PROTEIN"/>
    <property type="match status" value="1"/>
</dbReference>
<dbReference type="Proteomes" id="UP000235589">
    <property type="component" value="Chromosome"/>
</dbReference>
<dbReference type="SUPFAM" id="SSF50985">
    <property type="entry name" value="RCC1/BLIP-II"/>
    <property type="match status" value="3"/>
</dbReference>
<dbReference type="AlphaFoldDB" id="A0A2K9P3N0"/>
<dbReference type="InterPro" id="IPR008965">
    <property type="entry name" value="CBM2/CBM3_carb-bd_dom_sf"/>
</dbReference>
<keyword evidence="1" id="KW-0677">Repeat</keyword>
<evidence type="ECO:0000259" key="3">
    <source>
        <dbReference type="Pfam" id="PF25390"/>
    </source>
</evidence>
<accession>A0A2K9P3N0</accession>
<evidence type="ECO:0000256" key="2">
    <source>
        <dbReference type="SAM" id="MobiDB-lite"/>
    </source>
</evidence>
<dbReference type="KEGG" id="mpec:B9O19_01288"/>
<dbReference type="RefSeq" id="WP_102365655.1">
    <property type="nucleotide sequence ID" value="NZ_CP020991.1"/>
</dbReference>
<name>A0A2K9P3N0_9FIRM</name>
<dbReference type="Pfam" id="PF13540">
    <property type="entry name" value="RCC1_2"/>
    <property type="match status" value="1"/>
</dbReference>
<sequence>MKKTRLISSFICIVFITTIFFGVYAAKPGQDEPKNIVETDINLSDEPEVSPGTGDSMQQPEISAEPEEIAAENAEEENVQSASPSPEVNDEVDEAEVPETEIKPETEQPKDAEATPEVYINEDGAPFIETIENTEAQIVNNDGDVLAVEDISEEEIQPYETNGQVMLMNDSDVDLESIIDVNIDINSIEHKTIVTGNDHVLMINSDGTVSAWGSNTYGQLGNGTNTSSIEPVVVQGLSDIIEVTAGDGYSLAMDKNGEVYSWGRNSWGMLGNGNTLNANIPNKINALSGLNIVKVSTSGYHCLALANNGDVYSWGTNGNGQLGLGDREYKLVPTIIQNLPSSIDIAAAGFSSYAVDMTGSVWSWGNNNSCKLGFTYSGDILSPNKTVIKDIESISTGYDHCLAIGEDGNIYSWGDNGFGQLGVTGITTYTPQKQNIGLSNVKNSFSKCHHNVAVTSDGKTYAWGRNDYGQLGIGTISDKVFEPTLVFENSFETVAMDIYSTYAVSSDGNLFKWGYMPNTDISKYISGGSCVPLDIPTETRFVQVEAKRNSVVALDVNGDVYTWGDGAYDDLGHGNKDNVYYPKKVEGLPKIKQVAKGENHTLAVDIDGNVWGWGNNSSKEIDYNYSGHIITPVKLTEIDNVDCVSAGQGFSAAIKDDSSLWTWGQNYAGQLGIGGSKVNNVNKISGIDCFHSIVECGESYLLTQYLYSNNDVTYDPYSHHCTMACGANNRGQLGKGDLVNSSVLSKVQDIEGYEVKDLSAGREHALALYSNGDVYSWGSNTIGQLGLGDKVDRMLPVKIQGISDIKYIEAAYAHSMVITNSGNLYAWGEGRDGQLGIGIKETKRLPVLVQGIKNVSSVTGGSAFSIALDEKGRLWSFGSNAYGQLGVISSVPEKIDHDTLFSNTLVFDVNEGDYCSIPYDVLNVSDFSGLEFSLKFDPLDFEIVDVCEFTLDKEVGTGNINNANVYITKINDGYMAFKSTIVSTVKWSGNINTVKIKAKRNGKLSVVCRVKNN</sequence>
<feature type="compositionally biased region" description="Acidic residues" evidence="2">
    <location>
        <begin position="88"/>
        <end position="99"/>
    </location>
</feature>
<evidence type="ECO:0000313" key="4">
    <source>
        <dbReference type="EMBL" id="AUO19449.1"/>
    </source>
</evidence>
<feature type="compositionally biased region" description="Acidic residues" evidence="2">
    <location>
        <begin position="64"/>
        <end position="78"/>
    </location>
</feature>
<dbReference type="PROSITE" id="PS50012">
    <property type="entry name" value="RCC1_3"/>
    <property type="match status" value="11"/>
</dbReference>
<dbReference type="OrthoDB" id="27389at2"/>
<dbReference type="InterPro" id="IPR009091">
    <property type="entry name" value="RCC1/BLIP-II"/>
</dbReference>
<dbReference type="EMBL" id="CP020991">
    <property type="protein sequence ID" value="AUO19449.1"/>
    <property type="molecule type" value="Genomic_DNA"/>
</dbReference>
<reference evidence="4 5" key="1">
    <citation type="submission" date="2017-04" db="EMBL/GenBank/DDBJ databases">
        <title>Monoglobus pectinilyticus 14 draft genome.</title>
        <authorList>
            <person name="Kim C."/>
            <person name="Rosendale D.I."/>
            <person name="Kelly W.J."/>
            <person name="Tannock G.W."/>
            <person name="Patchett M.L."/>
            <person name="Jordens J.Z."/>
        </authorList>
    </citation>
    <scope>NUCLEOTIDE SEQUENCE [LARGE SCALE GENOMIC DNA]</scope>
    <source>
        <strain evidence="4 5">14</strain>
    </source>
</reference>